<dbReference type="EMBL" id="JAINDJ010000002">
    <property type="protein sequence ID" value="KAG9458748.1"/>
    <property type="molecule type" value="Genomic_DNA"/>
</dbReference>
<organism evidence="3 4">
    <name type="scientific">Aristolochia fimbriata</name>
    <name type="common">White veined hardy Dutchman's pipe vine</name>
    <dbReference type="NCBI Taxonomy" id="158543"/>
    <lineage>
        <taxon>Eukaryota</taxon>
        <taxon>Viridiplantae</taxon>
        <taxon>Streptophyta</taxon>
        <taxon>Embryophyta</taxon>
        <taxon>Tracheophyta</taxon>
        <taxon>Spermatophyta</taxon>
        <taxon>Magnoliopsida</taxon>
        <taxon>Magnoliidae</taxon>
        <taxon>Piperales</taxon>
        <taxon>Aristolochiaceae</taxon>
        <taxon>Aristolochia</taxon>
    </lineage>
</organism>
<keyword evidence="1" id="KW-0677">Repeat</keyword>
<dbReference type="InterPro" id="IPR011990">
    <property type="entry name" value="TPR-like_helical_dom_sf"/>
</dbReference>
<dbReference type="Proteomes" id="UP000825729">
    <property type="component" value="Unassembled WGS sequence"/>
</dbReference>
<dbReference type="PANTHER" id="PTHR47932:SF63">
    <property type="entry name" value="OS08G0290000 PROTEIN"/>
    <property type="match status" value="1"/>
</dbReference>
<comment type="caution">
    <text evidence="3">The sequence shown here is derived from an EMBL/GenBank/DDBJ whole genome shotgun (WGS) entry which is preliminary data.</text>
</comment>
<keyword evidence="4" id="KW-1185">Reference proteome</keyword>
<dbReference type="PROSITE" id="PS51375">
    <property type="entry name" value="PPR"/>
    <property type="match status" value="3"/>
</dbReference>
<protein>
    <recommendedName>
        <fullName evidence="5">Pentatricopeptide repeat-containing protein</fullName>
    </recommendedName>
</protein>
<evidence type="ECO:0008006" key="5">
    <source>
        <dbReference type="Google" id="ProtNLM"/>
    </source>
</evidence>
<dbReference type="NCBIfam" id="TIGR00756">
    <property type="entry name" value="PPR"/>
    <property type="match status" value="2"/>
</dbReference>
<feature type="repeat" description="PPR" evidence="2">
    <location>
        <begin position="414"/>
        <end position="448"/>
    </location>
</feature>
<evidence type="ECO:0000256" key="1">
    <source>
        <dbReference type="ARBA" id="ARBA00022737"/>
    </source>
</evidence>
<feature type="repeat" description="PPR" evidence="2">
    <location>
        <begin position="197"/>
        <end position="231"/>
    </location>
</feature>
<gene>
    <name evidence="3" type="ORF">H6P81_003256</name>
</gene>
<evidence type="ECO:0000313" key="3">
    <source>
        <dbReference type="EMBL" id="KAG9458748.1"/>
    </source>
</evidence>
<evidence type="ECO:0000313" key="4">
    <source>
        <dbReference type="Proteomes" id="UP000825729"/>
    </source>
</evidence>
<name>A0AAV7FGH3_ARIFI</name>
<dbReference type="Pfam" id="PF13041">
    <property type="entry name" value="PPR_2"/>
    <property type="match status" value="3"/>
</dbReference>
<dbReference type="AlphaFoldDB" id="A0AAV7FGH3"/>
<feature type="repeat" description="PPR" evidence="2">
    <location>
        <begin position="307"/>
        <end position="341"/>
    </location>
</feature>
<proteinExistence type="predicted"/>
<evidence type="ECO:0000256" key="2">
    <source>
        <dbReference type="PROSITE-ProRule" id="PRU00708"/>
    </source>
</evidence>
<dbReference type="Gene3D" id="1.25.40.10">
    <property type="entry name" value="Tetratricopeptide repeat domain"/>
    <property type="match status" value="3"/>
</dbReference>
<accession>A0AAV7FGH3</accession>
<dbReference type="Pfam" id="PF01535">
    <property type="entry name" value="PPR"/>
    <property type="match status" value="2"/>
</dbReference>
<dbReference type="InterPro" id="IPR002885">
    <property type="entry name" value="PPR_rpt"/>
</dbReference>
<dbReference type="PANTHER" id="PTHR47932">
    <property type="entry name" value="ATPASE EXPRESSION PROTEIN 3"/>
    <property type="match status" value="1"/>
</dbReference>
<reference evidence="3 4" key="1">
    <citation type="submission" date="2021-07" db="EMBL/GenBank/DDBJ databases">
        <title>The Aristolochia fimbriata genome: insights into angiosperm evolution, floral development and chemical biosynthesis.</title>
        <authorList>
            <person name="Jiao Y."/>
        </authorList>
    </citation>
    <scope>NUCLEOTIDE SEQUENCE [LARGE SCALE GENOMIC DNA]</scope>
    <source>
        <strain evidence="3">IBCAS-2021</strain>
        <tissue evidence="3">Leaf</tissue>
    </source>
</reference>
<sequence length="660" mass="74468">MRQLLHRCLEERNPCSRKASVFFPGLCTKVYIGDENHSGVGGDDDEEEESISVRDRSYWSQKIQVLCGDEKPKVDQALTLLHRLHLRGYRPDSLDLVVIILALCRTGRFPEAHRRLLLSPSYPDDHQTCNSLLSQLLRANTPHLTFRVLRRMTDADPAFVPSISIYNRLVHQFGSVSQPKEAQQVLMHLQTRGLFLNGVTYTSLIGGFCQCGDLESACRLFDEMRIKGITPNSLTYTVLCRGYLNNRKVAEAMKLMNELWVRMRDVEGTSINAAAFANLIEALCHNRMFHEVFRIAEDMPQGNCVCEEFAYSQMIDSLCRAGRNHGASRIVYIMRKRGFIPPLLSYNSIIHGLSKEGEGGCMRAYQLFEEGITFGYSPPEPTYKVIVEGLCQVNDLAKARYLVDFMLKQENNDKTRIYNIFLGALCFMNNPTELLNLLVSMLQNGCRPDIVTLNTVICAITRGLCNAGKLSEARDFLYELVDCGIRPKIVSYNILIDKASSMGLKREAYQIMKEMKDNAGLEPDAVTWRTLDKLHKHSFAKSPAPVESLDDEMVKESSDMLIGQDKTGSNLNEGTNKLGARQVFPEPKLQQDASEDAVDSLNVETGEEALRGLVDSDFTGDRLKEYNGAYNDVVREITKLSRAEKREPLSKLARRVFGLL</sequence>